<reference evidence="2" key="1">
    <citation type="submission" date="2019-04" db="EMBL/GenBank/DDBJ databases">
        <title>Genome sequence of Pseudomonas putida 1290, an auxin catabolizing strain.</title>
        <authorList>
            <person name="Laird T.S."/>
            <person name="Leveau J.H.J."/>
        </authorList>
    </citation>
    <scope>NUCLEOTIDE SEQUENCE [LARGE SCALE GENOMIC DNA]</scope>
    <source>
        <strain evidence="2">1290</strain>
    </source>
</reference>
<sequence>MNTQRGFTLLEMLAAITLMVVAASILLGAFAQSSQSLRQVERNDRHATVARSLMDDFDLATLQPGHTSGNWQGLEWHLDVSLDQAVPGQVALYRLDLTLNEGRQTSHYSTLRARTESNGP</sequence>
<organism evidence="1 2">
    <name type="scientific">Pseudomonas putida</name>
    <name type="common">Arthrobacter siderocapsulatus</name>
    <dbReference type="NCBI Taxonomy" id="303"/>
    <lineage>
        <taxon>Bacteria</taxon>
        <taxon>Pseudomonadati</taxon>
        <taxon>Pseudomonadota</taxon>
        <taxon>Gammaproteobacteria</taxon>
        <taxon>Pseudomonadales</taxon>
        <taxon>Pseudomonadaceae</taxon>
        <taxon>Pseudomonas</taxon>
    </lineage>
</organism>
<dbReference type="InterPro" id="IPR012902">
    <property type="entry name" value="N_methyl_site"/>
</dbReference>
<name>A0A4D6X8Y8_PSEPU</name>
<evidence type="ECO:0000313" key="2">
    <source>
        <dbReference type="Proteomes" id="UP000298551"/>
    </source>
</evidence>
<protein>
    <submittedName>
        <fullName evidence="1">Type II secretion system protein</fullName>
    </submittedName>
</protein>
<dbReference type="RefSeq" id="WP_136914544.1">
    <property type="nucleotide sequence ID" value="NZ_CP039371.1"/>
</dbReference>
<dbReference type="SUPFAM" id="SSF54523">
    <property type="entry name" value="Pili subunits"/>
    <property type="match status" value="1"/>
</dbReference>
<dbReference type="NCBIfam" id="TIGR02532">
    <property type="entry name" value="IV_pilin_GFxxxE"/>
    <property type="match status" value="1"/>
</dbReference>
<proteinExistence type="predicted"/>
<accession>A0A4D6X8Y8</accession>
<dbReference type="OrthoDB" id="7013103at2"/>
<dbReference type="InterPro" id="IPR045584">
    <property type="entry name" value="Pilin-like"/>
</dbReference>
<dbReference type="EMBL" id="CP039371">
    <property type="protein sequence ID" value="QCI12387.1"/>
    <property type="molecule type" value="Genomic_DNA"/>
</dbReference>
<dbReference type="Proteomes" id="UP000298551">
    <property type="component" value="Chromosome"/>
</dbReference>
<dbReference type="AlphaFoldDB" id="A0A4D6X8Y8"/>
<evidence type="ECO:0000313" key="1">
    <source>
        <dbReference type="EMBL" id="QCI12387.1"/>
    </source>
</evidence>
<dbReference type="PROSITE" id="PS00409">
    <property type="entry name" value="PROKAR_NTER_METHYL"/>
    <property type="match status" value="1"/>
</dbReference>
<gene>
    <name evidence="1" type="ORF">E6B08_13880</name>
</gene>
<dbReference type="Pfam" id="PF07963">
    <property type="entry name" value="N_methyl"/>
    <property type="match status" value="1"/>
</dbReference>